<feature type="region of interest" description="Disordered" evidence="1">
    <location>
        <begin position="580"/>
        <end position="617"/>
    </location>
</feature>
<name>A0ABM3MSD7_GALME</name>
<sequence length="617" mass="69543">MLNVCLFVPAIALCAYATEVEKKKEAAPAEVADNKDKRQTQQEYVPGALYRVPRKQKAAPVQEPQEDDRNGRSDAEEYRPGQVISLNPQELLELQPERKAPLSSNQLLQQLYSPQQQQEQKPGPQQIYYLEPQTARQVAYQPSHAVIARPHYSSNGGEASVGAALSVSDSGTSSSDFDQELLALLSHSQGRTEEPRQQYQTQVQQASTQSVAPQYQQVDRYITKPSKKPSKLRPKVTPPQPLPAGAPQQYLIETTNVQQQQPQQSQVQYRPVHHQPQRPVQSLRYVPIQPAQAAVQQVVYERPESQGLKVVPAPKLVQEPVQQQVAYRFIPQYQQPEATPKQYRIIDVPRPQVIRPDQRPPSSAERPVTYLKRYPEPEKNRAVKIYDPASVELAAERQSPQAVGQQYYLRPVYRTNEQNIRYESVVPATSAEQPRAPLPTKTPHSAIYVSKNLSSKKPRPLHLRPDEAVSSEQPRTEHISRLEQVVRIEQAARAQQSARAEQAARTQLAMRAQQIAHTEQTARAQQAAEQVGIEQYSQNIDDQRAQLPPPKNNKAYTPEEFAALVAAGYAVTPIPVSTLNAQQAQSRSSEEIQIPQLKHRPIYRRPQYLPIRGDDAP</sequence>
<dbReference type="RefSeq" id="XP_052754058.1">
    <property type="nucleotide sequence ID" value="XM_052898098.1"/>
</dbReference>
<feature type="region of interest" description="Disordered" evidence="1">
    <location>
        <begin position="24"/>
        <end position="86"/>
    </location>
</feature>
<protein>
    <submittedName>
        <fullName evidence="4">Uncharacterized protein LOC113514027 isoform X1</fullName>
    </submittedName>
</protein>
<evidence type="ECO:0000256" key="1">
    <source>
        <dbReference type="SAM" id="MobiDB-lite"/>
    </source>
</evidence>
<evidence type="ECO:0000256" key="2">
    <source>
        <dbReference type="SAM" id="SignalP"/>
    </source>
</evidence>
<feature type="region of interest" description="Disordered" evidence="1">
    <location>
        <begin position="456"/>
        <end position="477"/>
    </location>
</feature>
<organism evidence="3 4">
    <name type="scientific">Galleria mellonella</name>
    <name type="common">Greater wax moth</name>
    <dbReference type="NCBI Taxonomy" id="7137"/>
    <lineage>
        <taxon>Eukaryota</taxon>
        <taxon>Metazoa</taxon>
        <taxon>Ecdysozoa</taxon>
        <taxon>Arthropoda</taxon>
        <taxon>Hexapoda</taxon>
        <taxon>Insecta</taxon>
        <taxon>Pterygota</taxon>
        <taxon>Neoptera</taxon>
        <taxon>Endopterygota</taxon>
        <taxon>Lepidoptera</taxon>
        <taxon>Glossata</taxon>
        <taxon>Ditrysia</taxon>
        <taxon>Pyraloidea</taxon>
        <taxon>Pyralidae</taxon>
        <taxon>Galleriinae</taxon>
        <taxon>Galleria</taxon>
    </lineage>
</organism>
<feature type="compositionally biased region" description="Low complexity" evidence="1">
    <location>
        <begin position="257"/>
        <end position="268"/>
    </location>
</feature>
<evidence type="ECO:0000313" key="3">
    <source>
        <dbReference type="Proteomes" id="UP001652740"/>
    </source>
</evidence>
<accession>A0ABM3MSD7</accession>
<keyword evidence="2" id="KW-0732">Signal</keyword>
<keyword evidence="3" id="KW-1185">Reference proteome</keyword>
<feature type="chain" id="PRO_5045036082" evidence="2">
    <location>
        <begin position="18"/>
        <end position="617"/>
    </location>
</feature>
<feature type="compositionally biased region" description="Basic and acidic residues" evidence="1">
    <location>
        <begin position="24"/>
        <end position="40"/>
    </location>
</feature>
<feature type="region of interest" description="Disordered" evidence="1">
    <location>
        <begin position="189"/>
        <end position="276"/>
    </location>
</feature>
<reference evidence="4" key="1">
    <citation type="submission" date="2025-08" db="UniProtKB">
        <authorList>
            <consortium name="RefSeq"/>
        </authorList>
    </citation>
    <scope>IDENTIFICATION</scope>
    <source>
        <tissue evidence="4">Whole larvae</tissue>
    </source>
</reference>
<feature type="compositionally biased region" description="Low complexity" evidence="1">
    <location>
        <begin position="197"/>
        <end position="214"/>
    </location>
</feature>
<dbReference type="GeneID" id="113514027"/>
<gene>
    <name evidence="4" type="primary">LOC113514027</name>
</gene>
<dbReference type="Proteomes" id="UP001652740">
    <property type="component" value="Unplaced"/>
</dbReference>
<feature type="compositionally biased region" description="Basic and acidic residues" evidence="1">
    <location>
        <begin position="67"/>
        <end position="79"/>
    </location>
</feature>
<evidence type="ECO:0000313" key="4">
    <source>
        <dbReference type="RefSeq" id="XP_052754058.1"/>
    </source>
</evidence>
<feature type="compositionally biased region" description="Basic residues" evidence="1">
    <location>
        <begin position="225"/>
        <end position="234"/>
    </location>
</feature>
<proteinExistence type="predicted"/>
<feature type="signal peptide" evidence="2">
    <location>
        <begin position="1"/>
        <end position="17"/>
    </location>
</feature>